<dbReference type="Proteomes" id="UP000248887">
    <property type="component" value="Unassembled WGS sequence"/>
</dbReference>
<reference evidence="5 6" key="1">
    <citation type="submission" date="2017-08" db="EMBL/GenBank/DDBJ databases">
        <title>Infants hospitalized years apart are colonized by the same room-sourced microbial strains.</title>
        <authorList>
            <person name="Brooks B."/>
            <person name="Olm M.R."/>
            <person name="Firek B.A."/>
            <person name="Baker R."/>
            <person name="Thomas B.C."/>
            <person name="Morowitz M.J."/>
            <person name="Banfield J.F."/>
        </authorList>
    </citation>
    <scope>NUCLEOTIDE SEQUENCE [LARGE SCALE GENOMIC DNA]</scope>
    <source>
        <strain evidence="5">S2_005_001_R2_27</strain>
    </source>
</reference>
<evidence type="ECO:0000313" key="5">
    <source>
        <dbReference type="EMBL" id="PZQ83796.1"/>
    </source>
</evidence>
<dbReference type="EMBL" id="QFQD01000016">
    <property type="protein sequence ID" value="PZQ83796.1"/>
    <property type="molecule type" value="Genomic_DNA"/>
</dbReference>
<evidence type="ECO:0000256" key="2">
    <source>
        <dbReference type="PIRSR" id="PIRSR605511-1"/>
    </source>
</evidence>
<dbReference type="AlphaFoldDB" id="A0A2W5R2N4"/>
<comment type="caution">
    <text evidence="5">The sequence shown here is derived from an EMBL/GenBank/DDBJ whole genome shotgun (WGS) entry which is preliminary data.</text>
</comment>
<dbReference type="GO" id="GO:0004341">
    <property type="term" value="F:gluconolactonase activity"/>
    <property type="evidence" value="ECO:0007669"/>
    <property type="project" value="TreeGrafter"/>
</dbReference>
<accession>A0A2W5R2N4</accession>
<dbReference type="InterPro" id="IPR013658">
    <property type="entry name" value="SGL"/>
</dbReference>
<comment type="cofactor">
    <cofactor evidence="3">
        <name>Zn(2+)</name>
        <dbReference type="ChEBI" id="CHEBI:29105"/>
    </cofactor>
    <text evidence="3">Binds 1 divalent metal cation per subunit.</text>
</comment>
<dbReference type="Gene3D" id="2.120.10.30">
    <property type="entry name" value="TolB, C-terminal domain"/>
    <property type="match status" value="1"/>
</dbReference>
<name>A0A2W5R2N4_ANCNO</name>
<comment type="similarity">
    <text evidence="1">Belongs to the SMP-30/CGR1 family.</text>
</comment>
<dbReference type="PRINTS" id="PR01790">
    <property type="entry name" value="SMP30FAMILY"/>
</dbReference>
<feature type="binding site" evidence="3">
    <location>
        <position position="207"/>
    </location>
    <ligand>
        <name>a divalent metal cation</name>
        <dbReference type="ChEBI" id="CHEBI:60240"/>
    </ligand>
</feature>
<evidence type="ECO:0000256" key="1">
    <source>
        <dbReference type="ARBA" id="ARBA00008853"/>
    </source>
</evidence>
<keyword evidence="3" id="KW-0862">Zinc</keyword>
<dbReference type="Pfam" id="PF08450">
    <property type="entry name" value="SGL"/>
    <property type="match status" value="1"/>
</dbReference>
<dbReference type="PANTHER" id="PTHR10907">
    <property type="entry name" value="REGUCALCIN"/>
    <property type="match status" value="1"/>
</dbReference>
<evidence type="ECO:0000256" key="3">
    <source>
        <dbReference type="PIRSR" id="PIRSR605511-2"/>
    </source>
</evidence>
<dbReference type="InterPro" id="IPR011042">
    <property type="entry name" value="6-blade_b-propeller_TolB-like"/>
</dbReference>
<keyword evidence="3" id="KW-0479">Metal-binding</keyword>
<feature type="binding site" evidence="3">
    <location>
        <position position="111"/>
    </location>
    <ligand>
        <name>substrate</name>
    </ligand>
</feature>
<dbReference type="InterPro" id="IPR005511">
    <property type="entry name" value="SMP-30"/>
</dbReference>
<protein>
    <recommendedName>
        <fullName evidence="4">SMP-30/Gluconolactonase/LRE-like region domain-containing protein</fullName>
    </recommendedName>
</protein>
<proteinExistence type="inferred from homology"/>
<sequence>MTRGPISSRPTFRVVAQTGDALGEAPLWHPVDGHLYWLDLALTRLHRMDGEGRVETRRIDRPPPLGAIVAGDGPGRLILSASDGLWLYDWERDGMEQLCHPEAGRGGIGYNDAKVDRWGRLWIGTSDLAERDPRGALWCWAPGSPPVLADSGFTVVNGPAFSPDGDVLYLSDSVGRRILAYDLAPDVVGLRNRRVFAEMAIDEGYPDGLTVDADGGVWVAHWDGWRVTRFSSEGERELVIPLPIPRLTSVAFGRQGLAVLFATSARLDLTAPLLEAAPLSGSLFALQTGFVGIAEQTFRGR</sequence>
<dbReference type="PANTHER" id="PTHR10907:SF47">
    <property type="entry name" value="REGUCALCIN"/>
    <property type="match status" value="1"/>
</dbReference>
<feature type="active site" description="Proton donor/acceptor" evidence="2">
    <location>
        <position position="207"/>
    </location>
</feature>
<dbReference type="GO" id="GO:0005509">
    <property type="term" value="F:calcium ion binding"/>
    <property type="evidence" value="ECO:0007669"/>
    <property type="project" value="TreeGrafter"/>
</dbReference>
<dbReference type="SUPFAM" id="SSF63829">
    <property type="entry name" value="Calcium-dependent phosphotriesterase"/>
    <property type="match status" value="1"/>
</dbReference>
<organism evidence="5 6">
    <name type="scientific">Ancylobacter novellus</name>
    <name type="common">Thiobacillus novellus</name>
    <dbReference type="NCBI Taxonomy" id="921"/>
    <lineage>
        <taxon>Bacteria</taxon>
        <taxon>Pseudomonadati</taxon>
        <taxon>Pseudomonadota</taxon>
        <taxon>Alphaproteobacteria</taxon>
        <taxon>Hyphomicrobiales</taxon>
        <taxon>Xanthobacteraceae</taxon>
        <taxon>Ancylobacter</taxon>
    </lineage>
</organism>
<evidence type="ECO:0000313" key="6">
    <source>
        <dbReference type="Proteomes" id="UP000248887"/>
    </source>
</evidence>
<feature type="domain" description="SMP-30/Gluconolactonase/LRE-like region" evidence="4">
    <location>
        <begin position="22"/>
        <end position="266"/>
    </location>
</feature>
<dbReference type="GO" id="GO:0019853">
    <property type="term" value="P:L-ascorbic acid biosynthetic process"/>
    <property type="evidence" value="ECO:0007669"/>
    <property type="project" value="TreeGrafter"/>
</dbReference>
<feature type="binding site" evidence="3">
    <location>
        <position position="157"/>
    </location>
    <ligand>
        <name>a divalent metal cation</name>
        <dbReference type="ChEBI" id="CHEBI:60240"/>
    </ligand>
</feature>
<evidence type="ECO:0000259" key="4">
    <source>
        <dbReference type="Pfam" id="PF08450"/>
    </source>
</evidence>
<feature type="binding site" evidence="3">
    <location>
        <position position="24"/>
    </location>
    <ligand>
        <name>a divalent metal cation</name>
        <dbReference type="ChEBI" id="CHEBI:60240"/>
    </ligand>
</feature>
<gene>
    <name evidence="5" type="ORF">DI549_06615</name>
</gene>